<protein>
    <submittedName>
        <fullName evidence="1">Uncharacterized protein</fullName>
    </submittedName>
</protein>
<dbReference type="Proteomes" id="UP000276953">
    <property type="component" value="Unassembled WGS sequence"/>
</dbReference>
<name>A0A432DZ48_9FLAO</name>
<dbReference type="EMBL" id="RYFC01000001">
    <property type="protein sequence ID" value="RTZ49497.1"/>
    <property type="molecule type" value="Genomic_DNA"/>
</dbReference>
<proteinExistence type="predicted"/>
<sequence>MGGYWALDSDKPIAGLNGAGAQVILSGGLLASDAYTDKQFIPANGIHAKGFVQSDEGFFNRYWKANVRNPIWSFGNAQTYGLSYYQGSAHVFNEGIGFHFGDTDNPLHFLDRSGLFYSKQGISSASFTTENKQVLNYANHLHCI</sequence>
<evidence type="ECO:0000313" key="2">
    <source>
        <dbReference type="Proteomes" id="UP000276953"/>
    </source>
</evidence>
<evidence type="ECO:0000313" key="1">
    <source>
        <dbReference type="EMBL" id="RTZ49497.1"/>
    </source>
</evidence>
<dbReference type="AlphaFoldDB" id="A0A432DZ48"/>
<comment type="caution">
    <text evidence="1">The sequence shown here is derived from an EMBL/GenBank/DDBJ whole genome shotgun (WGS) entry which is preliminary data.</text>
</comment>
<reference evidence="1 2" key="1">
    <citation type="submission" date="2018-12" db="EMBL/GenBank/DDBJ databases">
        <title>Draft Genome Sequence of Chryseobacterium arthrosphaerae strain ED882-96 Isolated from the Blood of a Patient with Liver Cirrhosis in Taiwan.</title>
        <authorList>
            <person name="Lin J.-N."/>
            <person name="Lai C.-H."/>
            <person name="Yang C.-H."/>
            <person name="Huang Y.-H."/>
        </authorList>
    </citation>
    <scope>NUCLEOTIDE SEQUENCE [LARGE SCALE GENOMIC DNA]</scope>
    <source>
        <strain evidence="1 2">ED882-96</strain>
    </source>
</reference>
<organism evidence="1 2">
    <name type="scientific">Chryseobacterium arthrosphaerae</name>
    <dbReference type="NCBI Taxonomy" id="651561"/>
    <lineage>
        <taxon>Bacteria</taxon>
        <taxon>Pseudomonadati</taxon>
        <taxon>Bacteroidota</taxon>
        <taxon>Flavobacteriia</taxon>
        <taxon>Flavobacteriales</taxon>
        <taxon>Weeksellaceae</taxon>
        <taxon>Chryseobacterium group</taxon>
        <taxon>Chryseobacterium</taxon>
    </lineage>
</organism>
<gene>
    <name evidence="1" type="ORF">EJ377_02850</name>
</gene>
<accession>A0A432DZ48</accession>